<protein>
    <submittedName>
        <fullName evidence="1">Uncharacterized protein</fullName>
    </submittedName>
</protein>
<reference evidence="1 2" key="1">
    <citation type="journal article" date="2018" name="Sci. Rep.">
        <title>Characterisation of pathogen-specific regions and novel effector candidates in Fusarium oxysporum f. sp. cepae.</title>
        <authorList>
            <person name="Armitage A.D."/>
            <person name="Taylor A."/>
            <person name="Sobczyk M.K."/>
            <person name="Baxter L."/>
            <person name="Greenfield B.P."/>
            <person name="Bates H.J."/>
            <person name="Wilson F."/>
            <person name="Jackson A.C."/>
            <person name="Ott S."/>
            <person name="Harrison R.J."/>
            <person name="Clarkson J.P."/>
        </authorList>
    </citation>
    <scope>NUCLEOTIDE SEQUENCE [LARGE SCALE GENOMIC DNA]</scope>
    <source>
        <strain evidence="1 2">Fo_A13</strain>
    </source>
</reference>
<dbReference type="Proteomes" id="UP000285084">
    <property type="component" value="Unassembled WGS sequence"/>
</dbReference>
<gene>
    <name evidence="1" type="ORF">BFJ69_g15597</name>
</gene>
<sequence length="56" mass="6406">MTMMLVPFSLPPGLFVSNLYNNTTQPSPTSSLPLEKREHVQATESRFWDLRPQLTT</sequence>
<proteinExistence type="predicted"/>
<accession>A0A420MDR5</accession>
<comment type="caution">
    <text evidence="1">The sequence shown here is derived from an EMBL/GenBank/DDBJ whole genome shotgun (WGS) entry which is preliminary data.</text>
</comment>
<dbReference type="EMBL" id="MRCX01000315">
    <property type="protein sequence ID" value="RKK66209.1"/>
    <property type="molecule type" value="Genomic_DNA"/>
</dbReference>
<evidence type="ECO:0000313" key="1">
    <source>
        <dbReference type="EMBL" id="RKK66209.1"/>
    </source>
</evidence>
<organism evidence="1 2">
    <name type="scientific">Fusarium oxysporum</name>
    <name type="common">Fusarium vascular wilt</name>
    <dbReference type="NCBI Taxonomy" id="5507"/>
    <lineage>
        <taxon>Eukaryota</taxon>
        <taxon>Fungi</taxon>
        <taxon>Dikarya</taxon>
        <taxon>Ascomycota</taxon>
        <taxon>Pezizomycotina</taxon>
        <taxon>Sordariomycetes</taxon>
        <taxon>Hypocreomycetidae</taxon>
        <taxon>Hypocreales</taxon>
        <taxon>Nectriaceae</taxon>
        <taxon>Fusarium</taxon>
        <taxon>Fusarium oxysporum species complex</taxon>
    </lineage>
</organism>
<name>A0A420MDR5_FUSOX</name>
<dbReference type="AlphaFoldDB" id="A0A420MDR5"/>
<evidence type="ECO:0000313" key="2">
    <source>
        <dbReference type="Proteomes" id="UP000285084"/>
    </source>
</evidence>